<dbReference type="Proteomes" id="UP000203240">
    <property type="component" value="Segment"/>
</dbReference>
<dbReference type="OrthoDB" id="9419at10239"/>
<name>A0A068LKA4_9ABAC</name>
<sequence length="330" mass="37395">MALAPTAATTNRLRNYCILGAVQPFDNCRTYGSPCSPDKVNDDGWYICEYHASIRFKIEKMNLPIPDGEGNLYNRTIGKSLVSDKAEGIDRILIPTRANYETVLKINSMSLPEQLIFHMIYDDREKQERVCQMLRYNENFETDIFRIVEEIYNKTAMVLALTDPNRYCSRVSQNSSRVYGVNDDVDVAEQVVNELPGFLKNLVNKCVAPETMVLENQTLQFRNCPTCRIDGSGLVADVKLYNPIEPKYRSGYNDNFLQIENVLKFRGNANALQKSLARYEPYPVVVPLFLGSEVVVTANSLKPVPLTRILPTDQELPPNIPVVRPMEVVG</sequence>
<dbReference type="GeneID" id="20003982"/>
<proteinExistence type="predicted"/>
<dbReference type="GO" id="GO:0005198">
    <property type="term" value="F:structural molecule activity"/>
    <property type="evidence" value="ECO:0007669"/>
    <property type="project" value="InterPro"/>
</dbReference>
<accession>A0A068LKA4</accession>
<evidence type="ECO:0000313" key="1">
    <source>
        <dbReference type="EMBL" id="AIE47799.1"/>
    </source>
</evidence>
<reference evidence="1 2" key="1">
    <citation type="journal article" date="2015" name="Genome Announc.">
        <title>A Distinct Group II Alphabaculovirus Isolated from a Peridroma Species.</title>
        <authorList>
            <person name="Rohrmann G.F."/>
            <person name="Erlandson M.A."/>
            <person name="Theilmann D.A."/>
        </authorList>
    </citation>
    <scope>NUCLEOTIDE SEQUENCE [LARGE SCALE GENOMIC DNA]</scope>
    <source>
        <strain evidence="1">GR_167</strain>
    </source>
</reference>
<gene>
    <name evidence="1" type="ORF">pesp071</name>
</gene>
<dbReference type="Pfam" id="PF04501">
    <property type="entry name" value="Baculo_VP39"/>
    <property type="match status" value="1"/>
</dbReference>
<dbReference type="RefSeq" id="YP_009049897.1">
    <property type="nucleotide sequence ID" value="NC_024625.1"/>
</dbReference>
<protein>
    <submittedName>
        <fullName evidence="1">Vp39</fullName>
    </submittedName>
</protein>
<keyword evidence="2" id="KW-1185">Reference proteome</keyword>
<dbReference type="GO" id="GO:0019028">
    <property type="term" value="C:viral capsid"/>
    <property type="evidence" value="ECO:0007669"/>
    <property type="project" value="InterPro"/>
</dbReference>
<evidence type="ECO:0000313" key="2">
    <source>
        <dbReference type="Proteomes" id="UP000203240"/>
    </source>
</evidence>
<dbReference type="EMBL" id="KM009991">
    <property type="protein sequence ID" value="AIE47799.1"/>
    <property type="molecule type" value="Genomic_DNA"/>
</dbReference>
<organism evidence="1 2">
    <name type="scientific">Peridroma alphabaculovirus</name>
    <dbReference type="NCBI Taxonomy" id="1346829"/>
    <lineage>
        <taxon>Viruses</taxon>
        <taxon>Viruses incertae sedis</taxon>
        <taxon>Naldaviricetes</taxon>
        <taxon>Lefavirales</taxon>
        <taxon>Baculoviridae</taxon>
        <taxon>Alphabaculovirus</taxon>
    </lineage>
</organism>
<dbReference type="InterPro" id="IPR007589">
    <property type="entry name" value="Baculo_VP39"/>
</dbReference>